<keyword evidence="2" id="KW-1185">Reference proteome</keyword>
<dbReference type="InterPro" id="IPR018755">
    <property type="entry name" value="Phage_Mu_Gp48"/>
</dbReference>
<evidence type="ECO:0000313" key="1">
    <source>
        <dbReference type="EMBL" id="NIX75378.1"/>
    </source>
</evidence>
<dbReference type="Pfam" id="PF10076">
    <property type="entry name" value="Phage_Mu_Gp48"/>
    <property type="match status" value="1"/>
</dbReference>
<proteinExistence type="predicted"/>
<dbReference type="EMBL" id="JAATJS010000001">
    <property type="protein sequence ID" value="NIX75378.1"/>
    <property type="molecule type" value="Genomic_DNA"/>
</dbReference>
<accession>A0ABX0V722</accession>
<organism evidence="1 2">
    <name type="scientific">Microvirga terricola</name>
    <dbReference type="NCBI Taxonomy" id="2719797"/>
    <lineage>
        <taxon>Bacteria</taxon>
        <taxon>Pseudomonadati</taxon>
        <taxon>Pseudomonadota</taxon>
        <taxon>Alphaproteobacteria</taxon>
        <taxon>Hyphomicrobiales</taxon>
        <taxon>Methylobacteriaceae</taxon>
        <taxon>Microvirga</taxon>
    </lineage>
</organism>
<reference evidence="1 2" key="1">
    <citation type="submission" date="2020-03" db="EMBL/GenBank/DDBJ databases">
        <title>The genome sequence of Microvirga sp. c23x22.</title>
        <authorList>
            <person name="Zhang X."/>
        </authorList>
    </citation>
    <scope>NUCLEOTIDE SEQUENCE [LARGE SCALE GENOMIC DNA]</scope>
    <source>
        <strain evidence="2">c23x22</strain>
    </source>
</reference>
<dbReference type="RefSeq" id="WP_167671265.1">
    <property type="nucleotide sequence ID" value="NZ_JAATJS010000001.1"/>
</dbReference>
<comment type="caution">
    <text evidence="1">The sequence shown here is derived from an EMBL/GenBank/DDBJ whole genome shotgun (WGS) entry which is preliminary data.</text>
</comment>
<sequence>MSRSDDAALEELLSYVPPGWVWPRGEDTLLAALLWPLAAGIAIIEKQAEDMMAEIDPRTAVHCLPDFERVLGPDPCGRDPSTMSLNERQMLAHSRWTARGGQSIPYYVDQAAKQGVPITVKEFKPSEADLLCADDELIEDPEQFAWVVELALTKITEFTAGESEANDYLYETLLSGVECDIRRAKPAHTDVAFSYV</sequence>
<dbReference type="Proteomes" id="UP000707352">
    <property type="component" value="Unassembled WGS sequence"/>
</dbReference>
<name>A0ABX0V722_9HYPH</name>
<gene>
    <name evidence="1" type="ORF">HB375_01965</name>
</gene>
<evidence type="ECO:0000313" key="2">
    <source>
        <dbReference type="Proteomes" id="UP000707352"/>
    </source>
</evidence>
<protein>
    <submittedName>
        <fullName evidence="1">DUF2313 domain-containing protein</fullName>
    </submittedName>
</protein>